<name>A0A0R0DI27_9GAMM</name>
<proteinExistence type="predicted"/>
<keyword evidence="2" id="KW-1185">Reference proteome</keyword>
<dbReference type="AlphaFoldDB" id="A0A0R0DI27"/>
<gene>
    <name evidence="1" type="ORF">ABB30_06765</name>
</gene>
<evidence type="ECO:0008006" key="3">
    <source>
        <dbReference type="Google" id="ProtNLM"/>
    </source>
</evidence>
<organism evidence="1 2">
    <name type="scientific">Stenotrophomonas ginsengisoli</name>
    <dbReference type="NCBI Taxonomy" id="336566"/>
    <lineage>
        <taxon>Bacteria</taxon>
        <taxon>Pseudomonadati</taxon>
        <taxon>Pseudomonadota</taxon>
        <taxon>Gammaproteobacteria</taxon>
        <taxon>Lysobacterales</taxon>
        <taxon>Lysobacteraceae</taxon>
        <taxon>Stenotrophomonas</taxon>
    </lineage>
</organism>
<dbReference type="EMBL" id="LDJM01000016">
    <property type="protein sequence ID" value="KRG77793.1"/>
    <property type="molecule type" value="Genomic_DNA"/>
</dbReference>
<dbReference type="PROSITE" id="PS51257">
    <property type="entry name" value="PROKAR_LIPOPROTEIN"/>
    <property type="match status" value="1"/>
</dbReference>
<dbReference type="Proteomes" id="UP000050956">
    <property type="component" value="Unassembled WGS sequence"/>
</dbReference>
<dbReference type="OrthoDB" id="8592692at2"/>
<dbReference type="STRING" id="336566.ABB30_06765"/>
<dbReference type="PATRIC" id="fig|336566.3.peg.701"/>
<reference evidence="1 2" key="1">
    <citation type="submission" date="2015-05" db="EMBL/GenBank/DDBJ databases">
        <title>Genome sequencing and analysis of members of genus Stenotrophomonas.</title>
        <authorList>
            <person name="Patil P.P."/>
            <person name="Midha S."/>
            <person name="Patil P.B."/>
        </authorList>
    </citation>
    <scope>NUCLEOTIDE SEQUENCE [LARGE SCALE GENOMIC DNA]</scope>
    <source>
        <strain evidence="1 2">DSM 24757</strain>
    </source>
</reference>
<protein>
    <recommendedName>
        <fullName evidence="3">Lipoprotein</fullName>
    </recommendedName>
</protein>
<dbReference type="RefSeq" id="WP_057637552.1">
    <property type="nucleotide sequence ID" value="NZ_LDJM01000016.1"/>
</dbReference>
<comment type="caution">
    <text evidence="1">The sequence shown here is derived from an EMBL/GenBank/DDBJ whole genome shotgun (WGS) entry which is preliminary data.</text>
</comment>
<evidence type="ECO:0000313" key="1">
    <source>
        <dbReference type="EMBL" id="KRG77793.1"/>
    </source>
</evidence>
<sequence>MRNVVMAAVLMFAAGCSGMGSPLPAVKATPLDQQACQQQGGRWQAIGRAQHWVCLVDYADAGKACSDAAQCQGRCLLEDAEVPAGQPARGVCQRDASQAFGCRQPVQNGVAGSVVCID</sequence>
<accession>A0A0R0DI27</accession>
<evidence type="ECO:0000313" key="2">
    <source>
        <dbReference type="Proteomes" id="UP000050956"/>
    </source>
</evidence>